<evidence type="ECO:0000256" key="16">
    <source>
        <dbReference type="ARBA" id="ARBA00023180"/>
    </source>
</evidence>
<organism evidence="18 19">
    <name type="scientific">Trematosphaeria pertusa</name>
    <dbReference type="NCBI Taxonomy" id="390896"/>
    <lineage>
        <taxon>Eukaryota</taxon>
        <taxon>Fungi</taxon>
        <taxon>Dikarya</taxon>
        <taxon>Ascomycota</taxon>
        <taxon>Pezizomycotina</taxon>
        <taxon>Dothideomycetes</taxon>
        <taxon>Pleosporomycetidae</taxon>
        <taxon>Pleosporales</taxon>
        <taxon>Massarineae</taxon>
        <taxon>Trematosphaeriaceae</taxon>
        <taxon>Trematosphaeria</taxon>
    </lineage>
</organism>
<keyword evidence="15" id="KW-0472">Membrane</keyword>
<evidence type="ECO:0000256" key="10">
    <source>
        <dbReference type="ARBA" id="ARBA00022963"/>
    </source>
</evidence>
<keyword evidence="10" id="KW-0442">Lipid degradation</keyword>
<dbReference type="GO" id="GO:0004806">
    <property type="term" value="F:triacylglycerol lipase activity"/>
    <property type="evidence" value="ECO:0007669"/>
    <property type="project" value="UniProtKB-EC"/>
</dbReference>
<keyword evidence="9 18" id="KW-0378">Hydrolase</keyword>
<name>A0A6A6HV28_9PLEO</name>
<evidence type="ECO:0000256" key="3">
    <source>
        <dbReference type="ARBA" id="ARBA00004343"/>
    </source>
</evidence>
<dbReference type="GO" id="GO:0034727">
    <property type="term" value="P:piecemeal microautophagy of the nucleus"/>
    <property type="evidence" value="ECO:0007669"/>
    <property type="project" value="TreeGrafter"/>
</dbReference>
<dbReference type="GO" id="GO:0032585">
    <property type="term" value="C:multivesicular body membrane"/>
    <property type="evidence" value="ECO:0007669"/>
    <property type="project" value="UniProtKB-SubCell"/>
</dbReference>
<dbReference type="OrthoDB" id="58570at2759"/>
<dbReference type="InterPro" id="IPR050805">
    <property type="entry name" value="ATG15_Lipase"/>
</dbReference>
<evidence type="ECO:0000256" key="9">
    <source>
        <dbReference type="ARBA" id="ARBA00022801"/>
    </source>
</evidence>
<protein>
    <recommendedName>
        <fullName evidence="6">triacylglycerol lipase</fullName>
        <ecNumber evidence="6">3.1.1.3</ecNumber>
    </recommendedName>
    <alternativeName>
        <fullName evidence="17">Autophagy-related protein 15</fullName>
    </alternativeName>
</protein>
<keyword evidence="12" id="KW-1133">Transmembrane helix</keyword>
<evidence type="ECO:0000256" key="7">
    <source>
        <dbReference type="ARBA" id="ARBA00022692"/>
    </source>
</evidence>
<keyword evidence="16" id="KW-0325">Glycoprotein</keyword>
<comment type="subunit">
    <text evidence="5">Binds to both phosphatidylinositol (PI) and phosphatidylinositol 3,5-bisphosphate (PIP2).</text>
</comment>
<evidence type="ECO:0000256" key="8">
    <source>
        <dbReference type="ARBA" id="ARBA00022753"/>
    </source>
</evidence>
<evidence type="ECO:0000256" key="15">
    <source>
        <dbReference type="ARBA" id="ARBA00023136"/>
    </source>
</evidence>
<dbReference type="EC" id="3.1.1.3" evidence="6"/>
<dbReference type="InterPro" id="IPR029058">
    <property type="entry name" value="AB_hydrolase_fold"/>
</dbReference>
<dbReference type="PANTHER" id="PTHR47175">
    <property type="entry name" value="LIPASE ATG15-RELATED"/>
    <property type="match status" value="1"/>
</dbReference>
<dbReference type="EMBL" id="ML987210">
    <property type="protein sequence ID" value="KAF2241739.1"/>
    <property type="molecule type" value="Genomic_DNA"/>
</dbReference>
<evidence type="ECO:0000256" key="17">
    <source>
        <dbReference type="ARBA" id="ARBA00029828"/>
    </source>
</evidence>
<keyword evidence="7" id="KW-0812">Transmembrane</keyword>
<proteinExistence type="inferred from homology"/>
<keyword evidence="11" id="KW-0735">Signal-anchor</keyword>
<dbReference type="GO" id="GO:0006660">
    <property type="term" value="P:phosphatidylserine catabolic process"/>
    <property type="evidence" value="ECO:0007669"/>
    <property type="project" value="TreeGrafter"/>
</dbReference>
<evidence type="ECO:0000256" key="4">
    <source>
        <dbReference type="ARBA" id="ARBA00010701"/>
    </source>
</evidence>
<dbReference type="GO" id="GO:0046461">
    <property type="term" value="P:neutral lipid catabolic process"/>
    <property type="evidence" value="ECO:0007669"/>
    <property type="project" value="TreeGrafter"/>
</dbReference>
<dbReference type="GO" id="GO:0004620">
    <property type="term" value="F:phospholipase activity"/>
    <property type="evidence" value="ECO:0007669"/>
    <property type="project" value="TreeGrafter"/>
</dbReference>
<evidence type="ECO:0000313" key="18">
    <source>
        <dbReference type="EMBL" id="KAF2241739.1"/>
    </source>
</evidence>
<gene>
    <name evidence="18" type="ORF">BU26DRAFT_535157</name>
</gene>
<dbReference type="AlphaFoldDB" id="A0A6A6HV28"/>
<comment type="similarity">
    <text evidence="4">Belongs to the AB hydrolase superfamily. Lipase family.</text>
</comment>
<keyword evidence="19" id="KW-1185">Reference proteome</keyword>
<dbReference type="RefSeq" id="XP_033676743.1">
    <property type="nucleotide sequence ID" value="XM_033831253.1"/>
</dbReference>
<dbReference type="GO" id="GO:0034496">
    <property type="term" value="P:multivesicular body membrane disassembly"/>
    <property type="evidence" value="ECO:0007669"/>
    <property type="project" value="TreeGrafter"/>
</dbReference>
<dbReference type="Pfam" id="PF26363">
    <property type="entry name" value="Phospholipase-like"/>
    <property type="match status" value="1"/>
</dbReference>
<keyword evidence="13" id="KW-0072">Autophagy</keyword>
<reference evidence="18" key="1">
    <citation type="journal article" date="2020" name="Stud. Mycol.">
        <title>101 Dothideomycetes genomes: a test case for predicting lifestyles and emergence of pathogens.</title>
        <authorList>
            <person name="Haridas S."/>
            <person name="Albert R."/>
            <person name="Binder M."/>
            <person name="Bloem J."/>
            <person name="Labutti K."/>
            <person name="Salamov A."/>
            <person name="Andreopoulos B."/>
            <person name="Baker S."/>
            <person name="Barry K."/>
            <person name="Bills G."/>
            <person name="Bluhm B."/>
            <person name="Cannon C."/>
            <person name="Castanera R."/>
            <person name="Culley D."/>
            <person name="Daum C."/>
            <person name="Ezra D."/>
            <person name="Gonzalez J."/>
            <person name="Henrissat B."/>
            <person name="Kuo A."/>
            <person name="Liang C."/>
            <person name="Lipzen A."/>
            <person name="Lutzoni F."/>
            <person name="Magnuson J."/>
            <person name="Mondo S."/>
            <person name="Nolan M."/>
            <person name="Ohm R."/>
            <person name="Pangilinan J."/>
            <person name="Park H.-J."/>
            <person name="Ramirez L."/>
            <person name="Alfaro M."/>
            <person name="Sun H."/>
            <person name="Tritt A."/>
            <person name="Yoshinaga Y."/>
            <person name="Zwiers L.-H."/>
            <person name="Turgeon B."/>
            <person name="Goodwin S."/>
            <person name="Spatafora J."/>
            <person name="Crous P."/>
            <person name="Grigoriev I."/>
        </authorList>
    </citation>
    <scope>NUCLEOTIDE SEQUENCE</scope>
    <source>
        <strain evidence="18">CBS 122368</strain>
    </source>
</reference>
<dbReference type="SUPFAM" id="SSF53474">
    <property type="entry name" value="alpha/beta-Hydrolases"/>
    <property type="match status" value="1"/>
</dbReference>
<evidence type="ECO:0000313" key="19">
    <source>
        <dbReference type="Proteomes" id="UP000800094"/>
    </source>
</evidence>
<evidence type="ECO:0000256" key="5">
    <source>
        <dbReference type="ARBA" id="ARBA00011137"/>
    </source>
</evidence>
<evidence type="ECO:0000256" key="12">
    <source>
        <dbReference type="ARBA" id="ARBA00022989"/>
    </source>
</evidence>
<keyword evidence="8" id="KW-0967">Endosome</keyword>
<dbReference type="GeneID" id="54584583"/>
<dbReference type="CDD" id="cd00519">
    <property type="entry name" value="Lipase_3"/>
    <property type="match status" value="1"/>
</dbReference>
<dbReference type="Gene3D" id="3.40.50.1820">
    <property type="entry name" value="alpha/beta hydrolase"/>
    <property type="match status" value="1"/>
</dbReference>
<evidence type="ECO:0000256" key="14">
    <source>
        <dbReference type="ARBA" id="ARBA00023098"/>
    </source>
</evidence>
<sequence>MLPRAFWNSFLQQIVIFTLFVHALFIGGVLCAFPGSDLLHSRLSTPPASSAQDDGLKPHHTIGLGALRLRHVYHHGAGQPGPRARRLDITSERLVAQAAAAAHFGPFAIKASLVKIDKPAIRRHELQVPMSPLWLSEDVPGPDVGDKQTVLNFANMSEDAYHPDRSDPAWLNIGEEYNSTLPFGWEDQGIRGHVFSDDTNTTVILSVKGTSIAVFEGNGTSGNDKDNDNLFGSCCCGQGGSYLWRQVCDCQTGTYTCDEKCVKEELRKPNRYYEATLELYDEVIQLYPKANIITTGHSLGGVLASLIGLRHGIPAVTFEAYPQALAAARLGLEVAGDISPLRKNTGNFHFGHTADPVFMGTCNGASSFCSIAGYAFETLCHTGKRCVYDVVGDWGWRQSTNYHRLRYSIENIYSKYEDAAPCEDEDVTCVDCYLWKFENGTHTKPATTTTTTATSTSRTRTETCKTPGWWGCRDPTTMTSEPTITSTTTTSTSTCKTPGWFGCKDKTTSETTTGEATTTTACTSKGWFGRCLDPTSTTTTSAEAAYAYWRTAPTATATPTAP</sequence>
<accession>A0A6A6HV28</accession>
<comment type="catalytic activity">
    <reaction evidence="1">
        <text>a triacylglycerol + H2O = a diacylglycerol + a fatty acid + H(+)</text>
        <dbReference type="Rhea" id="RHEA:12044"/>
        <dbReference type="ChEBI" id="CHEBI:15377"/>
        <dbReference type="ChEBI" id="CHEBI:15378"/>
        <dbReference type="ChEBI" id="CHEBI:17855"/>
        <dbReference type="ChEBI" id="CHEBI:18035"/>
        <dbReference type="ChEBI" id="CHEBI:28868"/>
        <dbReference type="EC" id="3.1.1.3"/>
    </reaction>
</comment>
<evidence type="ECO:0000256" key="11">
    <source>
        <dbReference type="ARBA" id="ARBA00022968"/>
    </source>
</evidence>
<evidence type="ECO:0000256" key="13">
    <source>
        <dbReference type="ARBA" id="ARBA00023006"/>
    </source>
</evidence>
<dbReference type="PANTHER" id="PTHR47175:SF2">
    <property type="entry name" value="LIPASE ATG15-RELATED"/>
    <property type="match status" value="1"/>
</dbReference>
<dbReference type="GO" id="GO:0005775">
    <property type="term" value="C:vacuolar lumen"/>
    <property type="evidence" value="ECO:0007669"/>
    <property type="project" value="TreeGrafter"/>
</dbReference>
<evidence type="ECO:0000256" key="1">
    <source>
        <dbReference type="ARBA" id="ARBA00001024"/>
    </source>
</evidence>
<evidence type="ECO:0000256" key="2">
    <source>
        <dbReference type="ARBA" id="ARBA00004270"/>
    </source>
</evidence>
<dbReference type="Proteomes" id="UP000800094">
    <property type="component" value="Unassembled WGS sequence"/>
</dbReference>
<evidence type="ECO:0000256" key="6">
    <source>
        <dbReference type="ARBA" id="ARBA00013279"/>
    </source>
</evidence>
<keyword evidence="14" id="KW-0443">Lipid metabolism</keyword>
<comment type="subcellular location">
    <subcellularLocation>
        <location evidence="3">Endosome</location>
        <location evidence="3">Multivesicular body membrane</location>
        <topology evidence="3">Single-pass type II membrane protein</topology>
    </subcellularLocation>
    <subcellularLocation>
        <location evidence="2">Prevacuolar compartment membrane</location>
        <topology evidence="2">Single-pass type II membrane protein</topology>
    </subcellularLocation>
</comment>